<keyword evidence="2" id="KW-0132">Cell division</keyword>
<evidence type="ECO:0000256" key="4">
    <source>
        <dbReference type="ARBA" id="ARBA00023306"/>
    </source>
</evidence>
<evidence type="ECO:0000259" key="8">
    <source>
        <dbReference type="SMART" id="SM01332"/>
    </source>
</evidence>
<dbReference type="CDD" id="cd20543">
    <property type="entry name" value="CYCLIN_AtCycD-like_rpt1"/>
    <property type="match status" value="1"/>
</dbReference>
<feature type="region of interest" description="Disordered" evidence="6">
    <location>
        <begin position="334"/>
        <end position="359"/>
    </location>
</feature>
<dbReference type="InterPro" id="IPR036915">
    <property type="entry name" value="Cyclin-like_sf"/>
</dbReference>
<name>A0A835PT86_VANPL</name>
<protein>
    <submittedName>
        <fullName evidence="9">Uncharacterized protein</fullName>
    </submittedName>
</protein>
<dbReference type="SMART" id="SM01332">
    <property type="entry name" value="Cyclin_C"/>
    <property type="match status" value="1"/>
</dbReference>
<dbReference type="InterPro" id="IPR006671">
    <property type="entry name" value="Cyclin_N"/>
</dbReference>
<evidence type="ECO:0000313" key="10">
    <source>
        <dbReference type="Proteomes" id="UP000636800"/>
    </source>
</evidence>
<keyword evidence="4" id="KW-0131">Cell cycle</keyword>
<comment type="caution">
    <text evidence="9">The sequence shown here is derived from an EMBL/GenBank/DDBJ whole genome shotgun (WGS) entry which is preliminary data.</text>
</comment>
<reference evidence="9 10" key="1">
    <citation type="journal article" date="2020" name="Nat. Food">
        <title>A phased Vanilla planifolia genome enables genetic improvement of flavour and production.</title>
        <authorList>
            <person name="Hasing T."/>
            <person name="Tang H."/>
            <person name="Brym M."/>
            <person name="Khazi F."/>
            <person name="Huang T."/>
            <person name="Chambers A.H."/>
        </authorList>
    </citation>
    <scope>NUCLEOTIDE SEQUENCE [LARGE SCALE GENOMIC DNA]</scope>
    <source>
        <tissue evidence="9">Leaf</tissue>
    </source>
</reference>
<dbReference type="CDD" id="cd20544">
    <property type="entry name" value="CYCLIN_AtCycD-like_rpt2"/>
    <property type="match status" value="1"/>
</dbReference>
<feature type="domain" description="Cyclin C-terminal" evidence="8">
    <location>
        <begin position="190"/>
        <end position="306"/>
    </location>
</feature>
<dbReference type="InterPro" id="IPR048258">
    <property type="entry name" value="Cyclins_cyclin-box"/>
</dbReference>
<evidence type="ECO:0000256" key="5">
    <source>
        <dbReference type="RuleBase" id="RU000383"/>
    </source>
</evidence>
<dbReference type="SUPFAM" id="SSF47954">
    <property type="entry name" value="Cyclin-like"/>
    <property type="match status" value="1"/>
</dbReference>
<evidence type="ECO:0000256" key="3">
    <source>
        <dbReference type="ARBA" id="ARBA00023127"/>
    </source>
</evidence>
<organism evidence="9 10">
    <name type="scientific">Vanilla planifolia</name>
    <name type="common">Vanilla</name>
    <dbReference type="NCBI Taxonomy" id="51239"/>
    <lineage>
        <taxon>Eukaryota</taxon>
        <taxon>Viridiplantae</taxon>
        <taxon>Streptophyta</taxon>
        <taxon>Embryophyta</taxon>
        <taxon>Tracheophyta</taxon>
        <taxon>Spermatophyta</taxon>
        <taxon>Magnoliopsida</taxon>
        <taxon>Liliopsida</taxon>
        <taxon>Asparagales</taxon>
        <taxon>Orchidaceae</taxon>
        <taxon>Vanilloideae</taxon>
        <taxon>Vanilleae</taxon>
        <taxon>Vanilla</taxon>
    </lineage>
</organism>
<sequence>MSPRSSSSSLYCAEDAEDVSLWDTAAGEDSSDQWSFAVDSDNGHRPLPILLSEEREHMPRMDYRSRFFSRTLHATTRQDSINWIFKVIDFYQFRPVTAYLSVNYLDRFLSTNNLPSVTKGNDAHRRINDGWPMQLLSVACLSIAAKLEETHVPLLLDLQILDPKYVFDPKTVRRMELFVMAALRWRMRAVTPFDFFLHFGATIFPQVDGESRPFLFSRAADLIIRTHRVVDFLGFRPSIISAAALLCAASDLSDPSSNDAADCLGRLYEYVNQDEVGSCLQLMEEYLIDTCPSARRFKTKPLIEPLTPQSPVGVLDAASCASCDTRKSSVGVACNSDQPPMKRRRLDERQCTDGNSWRR</sequence>
<evidence type="ECO:0000256" key="2">
    <source>
        <dbReference type="ARBA" id="ARBA00022618"/>
    </source>
</evidence>
<keyword evidence="3 5" id="KW-0195">Cyclin</keyword>
<dbReference type="Pfam" id="PF00134">
    <property type="entry name" value="Cyclin_N"/>
    <property type="match status" value="1"/>
</dbReference>
<proteinExistence type="inferred from homology"/>
<dbReference type="OrthoDB" id="348201at2759"/>
<dbReference type="AlphaFoldDB" id="A0A835PT86"/>
<evidence type="ECO:0000256" key="6">
    <source>
        <dbReference type="SAM" id="MobiDB-lite"/>
    </source>
</evidence>
<dbReference type="InterPro" id="IPR013763">
    <property type="entry name" value="Cyclin-like_dom"/>
</dbReference>
<feature type="domain" description="Cyclin-like" evidence="7">
    <location>
        <begin position="82"/>
        <end position="181"/>
    </location>
</feature>
<dbReference type="Pfam" id="PF02984">
    <property type="entry name" value="Cyclin_C"/>
    <property type="match status" value="1"/>
</dbReference>
<dbReference type="FunFam" id="1.10.472.10:FF:000060">
    <property type="entry name" value="D6-type cyclin"/>
    <property type="match status" value="1"/>
</dbReference>
<dbReference type="Gene3D" id="1.10.472.10">
    <property type="entry name" value="Cyclin-like"/>
    <property type="match status" value="2"/>
</dbReference>
<gene>
    <name evidence="9" type="ORF">HPP92_023660</name>
</gene>
<dbReference type="InterPro" id="IPR004367">
    <property type="entry name" value="Cyclin_C-dom"/>
</dbReference>
<dbReference type="GO" id="GO:0051301">
    <property type="term" value="P:cell division"/>
    <property type="evidence" value="ECO:0007669"/>
    <property type="project" value="UniProtKB-KW"/>
</dbReference>
<dbReference type="PANTHER" id="PTHR10177">
    <property type="entry name" value="CYCLINS"/>
    <property type="match status" value="1"/>
</dbReference>
<accession>A0A835PT86</accession>
<dbReference type="EMBL" id="JADCNL010000012">
    <property type="protein sequence ID" value="KAG0458503.1"/>
    <property type="molecule type" value="Genomic_DNA"/>
</dbReference>
<keyword evidence="10" id="KW-1185">Reference proteome</keyword>
<evidence type="ECO:0000259" key="7">
    <source>
        <dbReference type="SMART" id="SM00385"/>
    </source>
</evidence>
<dbReference type="InterPro" id="IPR039361">
    <property type="entry name" value="Cyclin"/>
</dbReference>
<evidence type="ECO:0000313" key="9">
    <source>
        <dbReference type="EMBL" id="KAG0458503.1"/>
    </source>
</evidence>
<dbReference type="PROSITE" id="PS00292">
    <property type="entry name" value="CYCLINS"/>
    <property type="match status" value="1"/>
</dbReference>
<dbReference type="Proteomes" id="UP000636800">
    <property type="component" value="Chromosome 12"/>
</dbReference>
<comment type="similarity">
    <text evidence="1">Belongs to the cyclin family. Cyclin D subfamily.</text>
</comment>
<evidence type="ECO:0000256" key="1">
    <source>
        <dbReference type="ARBA" id="ARBA00009065"/>
    </source>
</evidence>
<dbReference type="SMART" id="SM00385">
    <property type="entry name" value="CYCLIN"/>
    <property type="match status" value="1"/>
</dbReference>